<dbReference type="AlphaFoldDB" id="A0AAD7K5B1"/>
<dbReference type="Proteomes" id="UP001215280">
    <property type="component" value="Unassembled WGS sequence"/>
</dbReference>
<dbReference type="EMBL" id="JARJLG010000008">
    <property type="protein sequence ID" value="KAJ7778664.1"/>
    <property type="molecule type" value="Genomic_DNA"/>
</dbReference>
<accession>A0AAD7K5B1</accession>
<proteinExistence type="predicted"/>
<comment type="caution">
    <text evidence="1">The sequence shown here is derived from an EMBL/GenBank/DDBJ whole genome shotgun (WGS) entry which is preliminary data.</text>
</comment>
<organism evidence="1 2">
    <name type="scientific">Mycena maculata</name>
    <dbReference type="NCBI Taxonomy" id="230809"/>
    <lineage>
        <taxon>Eukaryota</taxon>
        <taxon>Fungi</taxon>
        <taxon>Dikarya</taxon>
        <taxon>Basidiomycota</taxon>
        <taxon>Agaricomycotina</taxon>
        <taxon>Agaricomycetes</taxon>
        <taxon>Agaricomycetidae</taxon>
        <taxon>Agaricales</taxon>
        <taxon>Marasmiineae</taxon>
        <taxon>Mycenaceae</taxon>
        <taxon>Mycena</taxon>
    </lineage>
</organism>
<protein>
    <submittedName>
        <fullName evidence="1">Uncharacterized protein</fullName>
    </submittedName>
</protein>
<evidence type="ECO:0000313" key="1">
    <source>
        <dbReference type="EMBL" id="KAJ7778664.1"/>
    </source>
</evidence>
<sequence>MPKHVTFDILTMIPPIEREQLQSRQTVPFRQKILKWFHKLARNNTVITPPSTQDSLPAATEQISVPSTIPMSSPSPSLDNDNHMCLSTFEGAEAIAASIEGHIMTRTLLHEILRYQSQESERVQVHAMEGLDDDTISLILEPYSEPQTASTSHPLIDQLPISVVPILYATPPPSTRFTKFLERLFIRCRDRDVPALPVRDSRVPRVEIQVIKDSFGLTLFEVTSALMDVISPGVTLACQGSLSGDWVFITVRRWQTGYAYLWFACAATHQQTLIRVNKKYVQDYTEDVSIHRWCPSPCVVRKRWMAQK</sequence>
<evidence type="ECO:0000313" key="2">
    <source>
        <dbReference type="Proteomes" id="UP001215280"/>
    </source>
</evidence>
<gene>
    <name evidence="1" type="ORF">DFH07DRAFT_765878</name>
</gene>
<reference evidence="1" key="1">
    <citation type="submission" date="2023-03" db="EMBL/GenBank/DDBJ databases">
        <title>Massive genome expansion in bonnet fungi (Mycena s.s.) driven by repeated elements and novel gene families across ecological guilds.</title>
        <authorList>
            <consortium name="Lawrence Berkeley National Laboratory"/>
            <person name="Harder C.B."/>
            <person name="Miyauchi S."/>
            <person name="Viragh M."/>
            <person name="Kuo A."/>
            <person name="Thoen E."/>
            <person name="Andreopoulos B."/>
            <person name="Lu D."/>
            <person name="Skrede I."/>
            <person name="Drula E."/>
            <person name="Henrissat B."/>
            <person name="Morin E."/>
            <person name="Kohler A."/>
            <person name="Barry K."/>
            <person name="LaButti K."/>
            <person name="Morin E."/>
            <person name="Salamov A."/>
            <person name="Lipzen A."/>
            <person name="Mereny Z."/>
            <person name="Hegedus B."/>
            <person name="Baldrian P."/>
            <person name="Stursova M."/>
            <person name="Weitz H."/>
            <person name="Taylor A."/>
            <person name="Grigoriev I.V."/>
            <person name="Nagy L.G."/>
            <person name="Martin F."/>
            <person name="Kauserud H."/>
        </authorList>
    </citation>
    <scope>NUCLEOTIDE SEQUENCE</scope>
    <source>
        <strain evidence="1">CBHHK188m</strain>
    </source>
</reference>
<keyword evidence="2" id="KW-1185">Reference proteome</keyword>
<name>A0AAD7K5B1_9AGAR</name>